<proteinExistence type="predicted"/>
<organism evidence="2 3">
    <name type="scientific">Clostridium chromiireducens</name>
    <dbReference type="NCBI Taxonomy" id="225345"/>
    <lineage>
        <taxon>Bacteria</taxon>
        <taxon>Bacillati</taxon>
        <taxon>Bacillota</taxon>
        <taxon>Clostridia</taxon>
        <taxon>Eubacteriales</taxon>
        <taxon>Clostridiaceae</taxon>
        <taxon>Clostridium</taxon>
    </lineage>
</organism>
<keyword evidence="1" id="KW-1133">Transmembrane helix</keyword>
<gene>
    <name evidence="2" type="ORF">GKZ28_05400</name>
</gene>
<name>A0A964RJZ2_9CLOT</name>
<reference evidence="2" key="1">
    <citation type="submission" date="2019-12" db="EMBL/GenBank/DDBJ databases">
        <title>Microbes associate with the intestines of laboratory mice.</title>
        <authorList>
            <person name="Navarre W."/>
            <person name="Wong E."/>
        </authorList>
    </citation>
    <scope>NUCLEOTIDE SEQUENCE</scope>
    <source>
        <strain evidence="2">NM79_F5</strain>
    </source>
</reference>
<sequence>MEIMTAIIGEYHVSTPPSVNVEVTGIDPSSPVSFINNINYGIATLDIKWIASAILLIVAFVCVMSFIRSVITAIVR</sequence>
<evidence type="ECO:0000313" key="2">
    <source>
        <dbReference type="EMBL" id="MVX63133.1"/>
    </source>
</evidence>
<dbReference type="Proteomes" id="UP000656077">
    <property type="component" value="Unassembled WGS sequence"/>
</dbReference>
<comment type="caution">
    <text evidence="2">The sequence shown here is derived from an EMBL/GenBank/DDBJ whole genome shotgun (WGS) entry which is preliminary data.</text>
</comment>
<accession>A0A964RJZ2</accession>
<keyword evidence="1" id="KW-0472">Membrane</keyword>
<dbReference type="EMBL" id="WSRQ01000006">
    <property type="protein sequence ID" value="MVX63133.1"/>
    <property type="molecule type" value="Genomic_DNA"/>
</dbReference>
<feature type="transmembrane region" description="Helical" evidence="1">
    <location>
        <begin position="49"/>
        <end position="71"/>
    </location>
</feature>
<dbReference type="AlphaFoldDB" id="A0A964RJZ2"/>
<evidence type="ECO:0000313" key="3">
    <source>
        <dbReference type="Proteomes" id="UP000656077"/>
    </source>
</evidence>
<protein>
    <submittedName>
        <fullName evidence="2">Uncharacterized protein</fullName>
    </submittedName>
</protein>
<evidence type="ECO:0000256" key="1">
    <source>
        <dbReference type="SAM" id="Phobius"/>
    </source>
</evidence>
<dbReference type="RefSeq" id="WP_160358332.1">
    <property type="nucleotide sequence ID" value="NZ_WSRQ01000006.1"/>
</dbReference>
<keyword evidence="1" id="KW-0812">Transmembrane</keyword>